<dbReference type="RefSeq" id="WP_089887373.1">
    <property type="nucleotide sequence ID" value="NZ_FNGV01000003.1"/>
</dbReference>
<dbReference type="Proteomes" id="UP000199440">
    <property type="component" value="Unassembled WGS sequence"/>
</dbReference>
<dbReference type="STRING" id="192904.SAMN04488514_10387"/>
<organism evidence="2 3">
    <name type="scientific">Kriegella aquimaris</name>
    <dbReference type="NCBI Taxonomy" id="192904"/>
    <lineage>
        <taxon>Bacteria</taxon>
        <taxon>Pseudomonadati</taxon>
        <taxon>Bacteroidota</taxon>
        <taxon>Flavobacteriia</taxon>
        <taxon>Flavobacteriales</taxon>
        <taxon>Flavobacteriaceae</taxon>
        <taxon>Kriegella</taxon>
    </lineage>
</organism>
<dbReference type="AlphaFoldDB" id="A0A1G9N9F2"/>
<dbReference type="InterPro" id="IPR025351">
    <property type="entry name" value="Pvc16_N"/>
</dbReference>
<accession>A0A1G9N9F2</accession>
<evidence type="ECO:0000313" key="3">
    <source>
        <dbReference type="Proteomes" id="UP000199440"/>
    </source>
</evidence>
<dbReference type="OrthoDB" id="7560784at2"/>
<keyword evidence="3" id="KW-1185">Reference proteome</keyword>
<gene>
    <name evidence="2" type="ORF">SAMN04488514_10387</name>
</gene>
<reference evidence="2 3" key="1">
    <citation type="submission" date="2016-10" db="EMBL/GenBank/DDBJ databases">
        <authorList>
            <person name="de Groot N.N."/>
        </authorList>
    </citation>
    <scope>NUCLEOTIDE SEQUENCE [LARGE SCALE GENOMIC DNA]</scope>
    <source>
        <strain evidence="2 3">DSM 19886</strain>
    </source>
</reference>
<dbReference type="EMBL" id="FNGV01000003">
    <property type="protein sequence ID" value="SDL83126.1"/>
    <property type="molecule type" value="Genomic_DNA"/>
</dbReference>
<evidence type="ECO:0000313" key="2">
    <source>
        <dbReference type="EMBL" id="SDL83126.1"/>
    </source>
</evidence>
<evidence type="ECO:0000259" key="1">
    <source>
        <dbReference type="Pfam" id="PF14065"/>
    </source>
</evidence>
<sequence length="195" mass="22126">MIYEVLQVITEEVNSYFEGNPVSLENIATVMDSDGNDNQNTTTDIVLSLLNMQEEFAMKNISNNYSTGTTVDYRNHKVNLNLYVLFSATNALYTEALKGVSKIIEFFQGKSVFTQANSSFIREGDMMDVEDFRFSISLYTPTFEELNFIWGTLGGKQYPSVLYKVSLIELERKDVGVERGSLITEIDNQLKNIES</sequence>
<name>A0A1G9N9F2_9FLAO</name>
<dbReference type="Pfam" id="PF14065">
    <property type="entry name" value="Pvc16_N"/>
    <property type="match status" value="1"/>
</dbReference>
<proteinExistence type="predicted"/>
<protein>
    <recommendedName>
        <fullName evidence="1">Pvc16 N-terminal domain-containing protein</fullName>
    </recommendedName>
</protein>
<feature type="domain" description="Pvc16 N-terminal" evidence="1">
    <location>
        <begin position="4"/>
        <end position="174"/>
    </location>
</feature>